<evidence type="ECO:0000313" key="4">
    <source>
        <dbReference type="EMBL" id="HGS06020.1"/>
    </source>
</evidence>
<accession>A0A7V4G9W5</accession>
<evidence type="ECO:0000256" key="2">
    <source>
        <dbReference type="ARBA" id="ARBA00023315"/>
    </source>
</evidence>
<dbReference type="GO" id="GO:0016747">
    <property type="term" value="F:acyltransferase activity, transferring groups other than amino-acyl groups"/>
    <property type="evidence" value="ECO:0007669"/>
    <property type="project" value="InterPro"/>
</dbReference>
<protein>
    <submittedName>
        <fullName evidence="4">GNAT family N-acetyltransferase</fullName>
    </submittedName>
</protein>
<dbReference type="AlphaFoldDB" id="A0A7V4G9W5"/>
<name>A0A7V4G9W5_9BACT</name>
<dbReference type="SUPFAM" id="SSF55729">
    <property type="entry name" value="Acyl-CoA N-acyltransferases (Nat)"/>
    <property type="match status" value="1"/>
</dbReference>
<dbReference type="PROSITE" id="PS51186">
    <property type="entry name" value="GNAT"/>
    <property type="match status" value="1"/>
</dbReference>
<dbReference type="CDD" id="cd04301">
    <property type="entry name" value="NAT_SF"/>
    <property type="match status" value="1"/>
</dbReference>
<keyword evidence="2" id="KW-0012">Acyltransferase</keyword>
<reference evidence="4" key="1">
    <citation type="journal article" date="2020" name="mSystems">
        <title>Genome- and Community-Level Interaction Insights into Carbon Utilization and Element Cycling Functions of Hydrothermarchaeota in Hydrothermal Sediment.</title>
        <authorList>
            <person name="Zhou Z."/>
            <person name="Liu Y."/>
            <person name="Xu W."/>
            <person name="Pan J."/>
            <person name="Luo Z.H."/>
            <person name="Li M."/>
        </authorList>
    </citation>
    <scope>NUCLEOTIDE SEQUENCE [LARGE SCALE GENOMIC DNA]</scope>
    <source>
        <strain evidence="4">SpSt-548</strain>
    </source>
</reference>
<keyword evidence="1 4" id="KW-0808">Transferase</keyword>
<feature type="domain" description="N-acetyltransferase" evidence="3">
    <location>
        <begin position="24"/>
        <end position="186"/>
    </location>
</feature>
<dbReference type="Pfam" id="PF00583">
    <property type="entry name" value="Acetyltransf_1"/>
    <property type="match status" value="1"/>
</dbReference>
<evidence type="ECO:0000259" key="3">
    <source>
        <dbReference type="PROSITE" id="PS51186"/>
    </source>
</evidence>
<dbReference type="PANTHER" id="PTHR43072">
    <property type="entry name" value="N-ACETYLTRANSFERASE"/>
    <property type="match status" value="1"/>
</dbReference>
<organism evidence="4">
    <name type="scientific">Desulfobacca acetoxidans</name>
    <dbReference type="NCBI Taxonomy" id="60893"/>
    <lineage>
        <taxon>Bacteria</taxon>
        <taxon>Pseudomonadati</taxon>
        <taxon>Thermodesulfobacteriota</taxon>
        <taxon>Desulfobaccia</taxon>
        <taxon>Desulfobaccales</taxon>
        <taxon>Desulfobaccaceae</taxon>
        <taxon>Desulfobacca</taxon>
    </lineage>
</organism>
<dbReference type="InterPro" id="IPR016181">
    <property type="entry name" value="Acyl_CoA_acyltransferase"/>
</dbReference>
<dbReference type="InterPro" id="IPR000182">
    <property type="entry name" value="GNAT_dom"/>
</dbReference>
<dbReference type="EMBL" id="DSXI01000587">
    <property type="protein sequence ID" value="HGS06020.1"/>
    <property type="molecule type" value="Genomic_DNA"/>
</dbReference>
<evidence type="ECO:0000256" key="1">
    <source>
        <dbReference type="ARBA" id="ARBA00022679"/>
    </source>
</evidence>
<dbReference type="Gene3D" id="3.40.630.30">
    <property type="match status" value="1"/>
</dbReference>
<sequence length="194" mass="22082">MDKLAEILITSYPQNISLEDGTPVTLRPLLKEDEAALVEYFRTMPAEDRLCLKDDVTNPQVIENWIYDLNYDIALPLVALHDGRIVGDATLHFNPIGWTRHQAELRLTTSPEYRVRGLGTTLLQNLIDIATRLGLEQIHIEIPPRLDKAFYLFEKMGFKEVANLRGFVKDLEGTESDLVLMVKYLQEETGRATG</sequence>
<dbReference type="PANTHER" id="PTHR43072:SF23">
    <property type="entry name" value="UPF0039 PROTEIN C11D3.02C"/>
    <property type="match status" value="1"/>
</dbReference>
<gene>
    <name evidence="4" type="ORF">ENT08_09885</name>
</gene>
<comment type="caution">
    <text evidence="4">The sequence shown here is derived from an EMBL/GenBank/DDBJ whole genome shotgun (WGS) entry which is preliminary data.</text>
</comment>
<proteinExistence type="predicted"/>